<evidence type="ECO:0000313" key="1">
    <source>
        <dbReference type="EMBL" id="KAK8894902.1"/>
    </source>
</evidence>
<name>A0ABR2KWR9_9EUKA</name>
<dbReference type="EMBL" id="JAPFFF010000003">
    <property type="protein sequence ID" value="KAK8894902.1"/>
    <property type="molecule type" value="Genomic_DNA"/>
</dbReference>
<sequence>MTYLYNFQLKIYHPINYIGFIQNLNDEDSIVNIDEDSLRRKTKDVLIKLELDPIKYSWHSFGCGGTTLASQNHINPAIIETHGRWLSDAIIETNLLYVDQDQYSASLQISDVL</sequence>
<keyword evidence="2" id="KW-1185">Reference proteome</keyword>
<reference evidence="1 2" key="1">
    <citation type="submission" date="2024-04" db="EMBL/GenBank/DDBJ databases">
        <title>Tritrichomonas musculus Genome.</title>
        <authorList>
            <person name="Alves-Ferreira E."/>
            <person name="Grigg M."/>
            <person name="Lorenzi H."/>
            <person name="Galac M."/>
        </authorList>
    </citation>
    <scope>NUCLEOTIDE SEQUENCE [LARGE SCALE GENOMIC DNA]</scope>
    <source>
        <strain evidence="1 2">EAF2021</strain>
    </source>
</reference>
<proteinExistence type="predicted"/>
<organism evidence="1 2">
    <name type="scientific">Tritrichomonas musculus</name>
    <dbReference type="NCBI Taxonomy" id="1915356"/>
    <lineage>
        <taxon>Eukaryota</taxon>
        <taxon>Metamonada</taxon>
        <taxon>Parabasalia</taxon>
        <taxon>Tritrichomonadida</taxon>
        <taxon>Tritrichomonadidae</taxon>
        <taxon>Tritrichomonas</taxon>
    </lineage>
</organism>
<protein>
    <submittedName>
        <fullName evidence="1">Uncharacterized protein</fullName>
    </submittedName>
</protein>
<comment type="caution">
    <text evidence="1">The sequence shown here is derived from an EMBL/GenBank/DDBJ whole genome shotgun (WGS) entry which is preliminary data.</text>
</comment>
<gene>
    <name evidence="1" type="ORF">M9Y10_023343</name>
</gene>
<dbReference type="Proteomes" id="UP001470230">
    <property type="component" value="Unassembled WGS sequence"/>
</dbReference>
<evidence type="ECO:0000313" key="2">
    <source>
        <dbReference type="Proteomes" id="UP001470230"/>
    </source>
</evidence>
<accession>A0ABR2KWR9</accession>